<feature type="transmembrane region" description="Helical" evidence="6">
    <location>
        <begin position="260"/>
        <end position="284"/>
    </location>
</feature>
<feature type="transmembrane region" description="Helical" evidence="6">
    <location>
        <begin position="182"/>
        <end position="204"/>
    </location>
</feature>
<dbReference type="Pfam" id="PF01554">
    <property type="entry name" value="MatE"/>
    <property type="match status" value="2"/>
</dbReference>
<comment type="similarity">
    <text evidence="2 6">Belongs to the multi antimicrobial extrusion (MATE) (TC 2.A.66.1) family.</text>
</comment>
<keyword evidence="3 6" id="KW-0812">Transmembrane</keyword>
<feature type="transmembrane region" description="Helical" evidence="6">
    <location>
        <begin position="453"/>
        <end position="470"/>
    </location>
</feature>
<keyword evidence="5 6" id="KW-0472">Membrane</keyword>
<dbReference type="InterPro" id="IPR045069">
    <property type="entry name" value="MATE_euk"/>
</dbReference>
<evidence type="ECO:0000256" key="3">
    <source>
        <dbReference type="ARBA" id="ARBA00022692"/>
    </source>
</evidence>
<dbReference type="PANTHER" id="PTHR11206">
    <property type="entry name" value="MULTIDRUG RESISTANCE PROTEIN"/>
    <property type="match status" value="1"/>
</dbReference>
<feature type="transmembrane region" description="Helical" evidence="6">
    <location>
        <begin position="216"/>
        <end position="240"/>
    </location>
</feature>
<proteinExistence type="inferred from homology"/>
<keyword evidence="8" id="KW-1185">Reference proteome</keyword>
<dbReference type="GO" id="GO:0016020">
    <property type="term" value="C:membrane"/>
    <property type="evidence" value="ECO:0007669"/>
    <property type="project" value="UniProtKB-SubCell"/>
</dbReference>
<accession>A0A2Z7D9C6</accession>
<gene>
    <name evidence="7" type="ORF">F511_27446</name>
</gene>
<feature type="transmembrane region" description="Helical" evidence="6">
    <location>
        <begin position="388"/>
        <end position="410"/>
    </location>
</feature>
<comment type="subcellular location">
    <subcellularLocation>
        <location evidence="1">Membrane</location>
        <topology evidence="1">Multi-pass membrane protein</topology>
    </subcellularLocation>
</comment>
<dbReference type="AlphaFoldDB" id="A0A2Z7D9C6"/>
<dbReference type="EMBL" id="KQ988997">
    <property type="protein sequence ID" value="KZV55169.1"/>
    <property type="molecule type" value="Genomic_DNA"/>
</dbReference>
<evidence type="ECO:0000256" key="2">
    <source>
        <dbReference type="ARBA" id="ARBA00010199"/>
    </source>
</evidence>
<evidence type="ECO:0000313" key="8">
    <source>
        <dbReference type="Proteomes" id="UP000250235"/>
    </source>
</evidence>
<evidence type="ECO:0000256" key="5">
    <source>
        <dbReference type="ARBA" id="ARBA00023136"/>
    </source>
</evidence>
<dbReference type="CDD" id="cd13132">
    <property type="entry name" value="MATE_eukaryotic"/>
    <property type="match status" value="1"/>
</dbReference>
<reference evidence="7 8" key="1">
    <citation type="journal article" date="2015" name="Proc. Natl. Acad. Sci. U.S.A.">
        <title>The resurrection genome of Boea hygrometrica: A blueprint for survival of dehydration.</title>
        <authorList>
            <person name="Xiao L."/>
            <person name="Yang G."/>
            <person name="Zhang L."/>
            <person name="Yang X."/>
            <person name="Zhao S."/>
            <person name="Ji Z."/>
            <person name="Zhou Q."/>
            <person name="Hu M."/>
            <person name="Wang Y."/>
            <person name="Chen M."/>
            <person name="Xu Y."/>
            <person name="Jin H."/>
            <person name="Xiao X."/>
            <person name="Hu G."/>
            <person name="Bao F."/>
            <person name="Hu Y."/>
            <person name="Wan P."/>
            <person name="Li L."/>
            <person name="Deng X."/>
            <person name="Kuang T."/>
            <person name="Xiang C."/>
            <person name="Zhu J.K."/>
            <person name="Oliver M.J."/>
            <person name="He Y."/>
        </authorList>
    </citation>
    <scope>NUCLEOTIDE SEQUENCE [LARGE SCALE GENOMIC DNA]</scope>
    <source>
        <strain evidence="8">cv. XS01</strain>
    </source>
</reference>
<evidence type="ECO:0000256" key="1">
    <source>
        <dbReference type="ARBA" id="ARBA00004141"/>
    </source>
</evidence>
<organism evidence="7 8">
    <name type="scientific">Dorcoceras hygrometricum</name>
    <dbReference type="NCBI Taxonomy" id="472368"/>
    <lineage>
        <taxon>Eukaryota</taxon>
        <taxon>Viridiplantae</taxon>
        <taxon>Streptophyta</taxon>
        <taxon>Embryophyta</taxon>
        <taxon>Tracheophyta</taxon>
        <taxon>Spermatophyta</taxon>
        <taxon>Magnoliopsida</taxon>
        <taxon>eudicotyledons</taxon>
        <taxon>Gunneridae</taxon>
        <taxon>Pentapetalae</taxon>
        <taxon>asterids</taxon>
        <taxon>lamiids</taxon>
        <taxon>Lamiales</taxon>
        <taxon>Gesneriaceae</taxon>
        <taxon>Didymocarpoideae</taxon>
        <taxon>Trichosporeae</taxon>
        <taxon>Loxocarpinae</taxon>
        <taxon>Dorcoceras</taxon>
    </lineage>
</organism>
<dbReference type="GO" id="GO:0042910">
    <property type="term" value="F:xenobiotic transmembrane transporter activity"/>
    <property type="evidence" value="ECO:0007669"/>
    <property type="project" value="InterPro"/>
</dbReference>
<feature type="transmembrane region" description="Helical" evidence="6">
    <location>
        <begin position="362"/>
        <end position="382"/>
    </location>
</feature>
<keyword evidence="4 6" id="KW-1133">Transmembrane helix</keyword>
<protein>
    <recommendedName>
        <fullName evidence="6">Protein DETOXIFICATION</fullName>
    </recommendedName>
    <alternativeName>
        <fullName evidence="6">Multidrug and toxic compound extrusion protein</fullName>
    </alternativeName>
</protein>
<evidence type="ECO:0000256" key="4">
    <source>
        <dbReference type="ARBA" id="ARBA00022989"/>
    </source>
</evidence>
<feature type="transmembrane region" description="Helical" evidence="6">
    <location>
        <begin position="422"/>
        <end position="441"/>
    </location>
</feature>
<feature type="transmembrane region" description="Helical" evidence="6">
    <location>
        <begin position="39"/>
        <end position="62"/>
    </location>
</feature>
<feature type="transmembrane region" description="Helical" evidence="6">
    <location>
        <begin position="296"/>
        <end position="315"/>
    </location>
</feature>
<dbReference type="GO" id="GO:0015297">
    <property type="term" value="F:antiporter activity"/>
    <property type="evidence" value="ECO:0007669"/>
    <property type="project" value="InterPro"/>
</dbReference>
<feature type="transmembrane region" description="Helical" evidence="6">
    <location>
        <begin position="110"/>
        <end position="134"/>
    </location>
</feature>
<evidence type="ECO:0000313" key="7">
    <source>
        <dbReference type="EMBL" id="KZV55169.1"/>
    </source>
</evidence>
<dbReference type="OrthoDB" id="2126698at2759"/>
<name>A0A2Z7D9C6_9LAMI</name>
<sequence>MKPSTLDIENEKEVQIFNVDHVEKMGSRTWDESKKLWKIAAPAILTTVAQFSIGFVTVAFVGHLGEVELAAVSVVQNVLEGFVFGVMLGMGSALETLCGQAVGAGQYEMLGIYLQKSCVITLVTALFLSPLYIFTSPILKLLRQSKSISHLAGKYARWVIPQLFAYALNFPVQKFLQAQSEVWVMAVISLLGLGIHVFLNWLVVIKLGKGLLGAAIVENVSWCLVVIAQMVYVVSGFFPVSWTGLSLKAFTSLYRFLKLSLASAIMLCLELWYYTLVILMVGWLKNPEIAVDAISICMNLELWTLMITLGFHVAISEILCRSAVVSSTLFGVVFTGSILATKSVFPRMFSDKAEVINETSKLGYFLAATILLNSIQPVLHGVAVGAGWQVSVALVNIGCYYVFGLPLGALVGYKFDLGVRGIWLGMLSGCLLQTVVLVLLVSRANWNQEVCTLHNVVVFLVLILIFGIGFRGHG</sequence>
<evidence type="ECO:0000256" key="6">
    <source>
        <dbReference type="RuleBase" id="RU004914"/>
    </source>
</evidence>
<dbReference type="GO" id="GO:1990961">
    <property type="term" value="P:xenobiotic detoxification by transmembrane export across the plasma membrane"/>
    <property type="evidence" value="ECO:0007669"/>
    <property type="project" value="InterPro"/>
</dbReference>
<dbReference type="NCBIfam" id="TIGR00797">
    <property type="entry name" value="matE"/>
    <property type="match status" value="1"/>
</dbReference>
<dbReference type="Proteomes" id="UP000250235">
    <property type="component" value="Unassembled WGS sequence"/>
</dbReference>
<feature type="transmembrane region" description="Helical" evidence="6">
    <location>
        <begin position="321"/>
        <end position="341"/>
    </location>
</feature>
<dbReference type="InterPro" id="IPR002528">
    <property type="entry name" value="MATE_fam"/>
</dbReference>